<dbReference type="Pfam" id="PF12244">
    <property type="entry name" value="DUF3606"/>
    <property type="match status" value="1"/>
</dbReference>
<evidence type="ECO:0008006" key="3">
    <source>
        <dbReference type="Google" id="ProtNLM"/>
    </source>
</evidence>
<gene>
    <name evidence="1" type="ORF">C7T94_18970</name>
</gene>
<proteinExistence type="predicted"/>
<protein>
    <recommendedName>
        <fullName evidence="3">DUF3606 domain-containing protein</fullName>
    </recommendedName>
</protein>
<reference evidence="1 2" key="1">
    <citation type="submission" date="2018-03" db="EMBL/GenBank/DDBJ databases">
        <authorList>
            <person name="Keele B.F."/>
        </authorList>
    </citation>
    <scope>NUCLEOTIDE SEQUENCE [LARGE SCALE GENOMIC DNA]</scope>
    <source>
        <strain evidence="1 2">YL28-9</strain>
    </source>
</reference>
<dbReference type="AlphaFoldDB" id="A0A2T3HGJ4"/>
<name>A0A2T3HGJ4_9SPHI</name>
<dbReference type="Proteomes" id="UP000240912">
    <property type="component" value="Unassembled WGS sequence"/>
</dbReference>
<dbReference type="OrthoDB" id="772724at2"/>
<keyword evidence="2" id="KW-1185">Reference proteome</keyword>
<comment type="caution">
    <text evidence="1">The sequence shown here is derived from an EMBL/GenBank/DDBJ whole genome shotgun (WGS) entry which is preliminary data.</text>
</comment>
<dbReference type="EMBL" id="PYLS01000010">
    <property type="protein sequence ID" value="PST81555.1"/>
    <property type="molecule type" value="Genomic_DNA"/>
</dbReference>
<organism evidence="1 2">
    <name type="scientific">Pedobacter yulinensis</name>
    <dbReference type="NCBI Taxonomy" id="2126353"/>
    <lineage>
        <taxon>Bacteria</taxon>
        <taxon>Pseudomonadati</taxon>
        <taxon>Bacteroidota</taxon>
        <taxon>Sphingobacteriia</taxon>
        <taxon>Sphingobacteriales</taxon>
        <taxon>Sphingobacteriaceae</taxon>
        <taxon>Pedobacter</taxon>
    </lineage>
</organism>
<sequence length="84" mass="9575">MLHQPVLKTRLAKKLLKLFPMKHFSNRPETVDISEEQARIYWTRRLNVSEVSLKAAIRALRDVDPAKIEAYLRAVNGFAGTAAN</sequence>
<accession>A0A2T3HGJ4</accession>
<evidence type="ECO:0000313" key="2">
    <source>
        <dbReference type="Proteomes" id="UP000240912"/>
    </source>
</evidence>
<dbReference type="InterPro" id="IPR022037">
    <property type="entry name" value="DUF3606"/>
</dbReference>
<evidence type="ECO:0000313" key="1">
    <source>
        <dbReference type="EMBL" id="PST81555.1"/>
    </source>
</evidence>